<keyword evidence="3" id="KW-1185">Reference proteome</keyword>
<reference evidence="2 3" key="1">
    <citation type="submission" date="2019-07" db="EMBL/GenBank/DDBJ databases">
        <title>Genomics analysis of Aphanomyces spp. identifies a new class of oomycete effector associated with host adaptation.</title>
        <authorList>
            <person name="Gaulin E."/>
        </authorList>
    </citation>
    <scope>NUCLEOTIDE SEQUENCE [LARGE SCALE GENOMIC DNA]</scope>
    <source>
        <strain evidence="2 3">ATCC 201684</strain>
    </source>
</reference>
<name>A0A6G0WTA9_9STRA</name>
<evidence type="ECO:0000313" key="3">
    <source>
        <dbReference type="Proteomes" id="UP000481153"/>
    </source>
</evidence>
<gene>
    <name evidence="2" type="ORF">Ae201684_011838</name>
</gene>
<sequence>MEVLLRESGKYDTLTHLEKIMEPQDTPTRQAMQQAPMLQPDPLRLDLSTPHTSSPTTTCSLMKSYEEAIAQASFIPEEMRCRYKTGRCPLARATKRSGRPLLLCEYHRLKQNSIKRKSDTKYRKDRKAQKLRQQQEQHHEQQQQPQTTHKTTWTPPLLELQHSLSSSSMPLTHQPLAHTSNTATGLIPPDEIDMLSYFIL</sequence>
<feature type="region of interest" description="Disordered" evidence="1">
    <location>
        <begin position="165"/>
        <end position="185"/>
    </location>
</feature>
<dbReference type="AlphaFoldDB" id="A0A6G0WTA9"/>
<evidence type="ECO:0000256" key="1">
    <source>
        <dbReference type="SAM" id="MobiDB-lite"/>
    </source>
</evidence>
<evidence type="ECO:0000313" key="2">
    <source>
        <dbReference type="EMBL" id="KAF0730727.1"/>
    </source>
</evidence>
<feature type="region of interest" description="Disordered" evidence="1">
    <location>
        <begin position="115"/>
        <end position="151"/>
    </location>
</feature>
<protein>
    <submittedName>
        <fullName evidence="2">Uncharacterized protein</fullName>
    </submittedName>
</protein>
<accession>A0A6G0WTA9</accession>
<comment type="caution">
    <text evidence="2">The sequence shown here is derived from an EMBL/GenBank/DDBJ whole genome shotgun (WGS) entry which is preliminary data.</text>
</comment>
<feature type="compositionally biased region" description="Low complexity" evidence="1">
    <location>
        <begin position="142"/>
        <end position="151"/>
    </location>
</feature>
<dbReference type="EMBL" id="VJMJ01000151">
    <property type="protein sequence ID" value="KAF0730727.1"/>
    <property type="molecule type" value="Genomic_DNA"/>
</dbReference>
<dbReference type="VEuPathDB" id="FungiDB:AeMF1_000868"/>
<organism evidence="2 3">
    <name type="scientific">Aphanomyces euteiches</name>
    <dbReference type="NCBI Taxonomy" id="100861"/>
    <lineage>
        <taxon>Eukaryota</taxon>
        <taxon>Sar</taxon>
        <taxon>Stramenopiles</taxon>
        <taxon>Oomycota</taxon>
        <taxon>Saprolegniomycetes</taxon>
        <taxon>Saprolegniales</taxon>
        <taxon>Verrucalvaceae</taxon>
        <taxon>Aphanomyces</taxon>
    </lineage>
</organism>
<dbReference type="Proteomes" id="UP000481153">
    <property type="component" value="Unassembled WGS sequence"/>
</dbReference>
<proteinExistence type="predicted"/>